<comment type="domain">
    <text evidence="5">The HXXXXD motif is essential for acyltransferase activity and may constitute the binding site for the phosphate moiety of the glycerol-3-phosphate.</text>
</comment>
<dbReference type="PANTHER" id="PTHR10434">
    <property type="entry name" value="1-ACYL-SN-GLYCEROL-3-PHOSPHATE ACYLTRANSFERASE"/>
    <property type="match status" value="1"/>
</dbReference>
<dbReference type="CDD" id="cd07989">
    <property type="entry name" value="LPLAT_AGPAT-like"/>
    <property type="match status" value="1"/>
</dbReference>
<feature type="transmembrane region" description="Helical" evidence="6">
    <location>
        <begin position="35"/>
        <end position="55"/>
    </location>
</feature>
<keyword evidence="6" id="KW-0472">Membrane</keyword>
<evidence type="ECO:0000313" key="8">
    <source>
        <dbReference type="Proteomes" id="UP000695022"/>
    </source>
</evidence>
<feature type="domain" description="Phospholipid/glycerol acyltransferase" evidence="7">
    <location>
        <begin position="95"/>
        <end position="210"/>
    </location>
</feature>
<dbReference type="Pfam" id="PF01553">
    <property type="entry name" value="Acyltransferase"/>
    <property type="match status" value="1"/>
</dbReference>
<sequence>MEIRLSWFECFVVCILIALPLLYELSATFKYYSKMCLYLLMMNVTAVLLLPVALLRPLNTANFKTCMNIYIQMTRMFGVKVELINGEYLDTKGPYILVCNHQSSLDMIVMANIWPNNCVCMVKKELMYAGPFGLALKLCGAIFVDRRQSGANRQTMTDVFANVKAKSIRVWVFPEGTRNHEFGMLPFKKGAFHLAVTAQIPIVPIVVSSYSEFYSKKESRFGTAHLT</sequence>
<evidence type="ECO:0000256" key="6">
    <source>
        <dbReference type="SAM" id="Phobius"/>
    </source>
</evidence>
<dbReference type="InterPro" id="IPR004552">
    <property type="entry name" value="AGP_acyltrans"/>
</dbReference>
<comment type="pathway">
    <text evidence="1">Phospholipid metabolism; CDP-diacylglycerol biosynthesis; CDP-diacylglycerol from sn-glycerol 3-phosphate: step 2/3.</text>
</comment>
<keyword evidence="4 5" id="KW-0012">Acyltransferase</keyword>
<name>A0ABM1E238_PRICU</name>
<feature type="transmembrane region" description="Helical" evidence="6">
    <location>
        <begin position="6"/>
        <end position="23"/>
    </location>
</feature>
<proteinExistence type="inferred from homology"/>
<evidence type="ECO:0000256" key="1">
    <source>
        <dbReference type="ARBA" id="ARBA00004728"/>
    </source>
</evidence>
<comment type="catalytic activity">
    <reaction evidence="5">
        <text>a 1-acyl-sn-glycero-3-phosphate + an acyl-CoA = a 1,2-diacyl-sn-glycero-3-phosphate + CoA</text>
        <dbReference type="Rhea" id="RHEA:19709"/>
        <dbReference type="ChEBI" id="CHEBI:57287"/>
        <dbReference type="ChEBI" id="CHEBI:57970"/>
        <dbReference type="ChEBI" id="CHEBI:58342"/>
        <dbReference type="ChEBI" id="CHEBI:58608"/>
        <dbReference type="EC" id="2.3.1.51"/>
    </reaction>
</comment>
<evidence type="ECO:0000259" key="7">
    <source>
        <dbReference type="SMART" id="SM00563"/>
    </source>
</evidence>
<evidence type="ECO:0000313" key="9">
    <source>
        <dbReference type="RefSeq" id="XP_014666259.1"/>
    </source>
</evidence>
<evidence type="ECO:0000256" key="2">
    <source>
        <dbReference type="ARBA" id="ARBA00008655"/>
    </source>
</evidence>
<comment type="similarity">
    <text evidence="2 5">Belongs to the 1-acyl-sn-glycerol-3-phosphate acyltransferase family.</text>
</comment>
<dbReference type="Proteomes" id="UP000695022">
    <property type="component" value="Unplaced"/>
</dbReference>
<keyword evidence="6" id="KW-0812">Transmembrane</keyword>
<evidence type="ECO:0000256" key="5">
    <source>
        <dbReference type="RuleBase" id="RU361267"/>
    </source>
</evidence>
<dbReference type="GeneID" id="106808153"/>
<dbReference type="SMART" id="SM00563">
    <property type="entry name" value="PlsC"/>
    <property type="match status" value="1"/>
</dbReference>
<dbReference type="EC" id="2.3.1.51" evidence="5"/>
<dbReference type="InterPro" id="IPR002123">
    <property type="entry name" value="Plipid/glycerol_acylTrfase"/>
</dbReference>
<keyword evidence="5" id="KW-0443">Lipid metabolism</keyword>
<keyword evidence="5" id="KW-0594">Phospholipid biosynthesis</keyword>
<keyword evidence="5" id="KW-0444">Lipid biosynthesis</keyword>
<keyword evidence="3 5" id="KW-0808">Transferase</keyword>
<evidence type="ECO:0000256" key="3">
    <source>
        <dbReference type="ARBA" id="ARBA00022679"/>
    </source>
</evidence>
<reference evidence="9" key="1">
    <citation type="submission" date="2025-08" db="UniProtKB">
        <authorList>
            <consortium name="RefSeq"/>
        </authorList>
    </citation>
    <scope>IDENTIFICATION</scope>
</reference>
<evidence type="ECO:0000256" key="4">
    <source>
        <dbReference type="ARBA" id="ARBA00023315"/>
    </source>
</evidence>
<protein>
    <recommendedName>
        <fullName evidence="5">1-acyl-sn-glycerol-3-phosphate acyltransferase</fullName>
        <ecNumber evidence="5">2.3.1.51</ecNumber>
    </recommendedName>
</protein>
<gene>
    <name evidence="9" type="primary">LOC106808153</name>
</gene>
<dbReference type="PANTHER" id="PTHR10434:SF11">
    <property type="entry name" value="1-ACYL-SN-GLYCEROL-3-PHOSPHATE ACYLTRANSFERASE"/>
    <property type="match status" value="1"/>
</dbReference>
<accession>A0ABM1E238</accession>
<keyword evidence="8" id="KW-1185">Reference proteome</keyword>
<dbReference type="SUPFAM" id="SSF69593">
    <property type="entry name" value="Glycerol-3-phosphate (1)-acyltransferase"/>
    <property type="match status" value="1"/>
</dbReference>
<keyword evidence="5" id="KW-1208">Phospholipid metabolism</keyword>
<keyword evidence="6" id="KW-1133">Transmembrane helix</keyword>
<dbReference type="RefSeq" id="XP_014666259.1">
    <property type="nucleotide sequence ID" value="XM_014810773.1"/>
</dbReference>
<organism evidence="8 9">
    <name type="scientific">Priapulus caudatus</name>
    <name type="common">Priapulid worm</name>
    <dbReference type="NCBI Taxonomy" id="37621"/>
    <lineage>
        <taxon>Eukaryota</taxon>
        <taxon>Metazoa</taxon>
        <taxon>Ecdysozoa</taxon>
        <taxon>Scalidophora</taxon>
        <taxon>Priapulida</taxon>
        <taxon>Priapulimorpha</taxon>
        <taxon>Priapulimorphida</taxon>
        <taxon>Priapulidae</taxon>
        <taxon>Priapulus</taxon>
    </lineage>
</organism>
<dbReference type="NCBIfam" id="TIGR00530">
    <property type="entry name" value="AGP_acyltrn"/>
    <property type="match status" value="1"/>
</dbReference>